<evidence type="ECO:0000256" key="1">
    <source>
        <dbReference type="SAM" id="MobiDB-lite"/>
    </source>
</evidence>
<feature type="region of interest" description="Disordered" evidence="1">
    <location>
        <begin position="1"/>
        <end position="31"/>
    </location>
</feature>
<protein>
    <submittedName>
        <fullName evidence="2">Uncharacterized protein</fullName>
    </submittedName>
</protein>
<dbReference type="EMBL" id="JAWPEI010000001">
    <property type="protein sequence ID" value="KAK4738541.1"/>
    <property type="molecule type" value="Genomic_DNA"/>
</dbReference>
<dbReference type="AlphaFoldDB" id="A0AAV9ML79"/>
<dbReference type="Proteomes" id="UP001311915">
    <property type="component" value="Unassembled WGS sequence"/>
</dbReference>
<name>A0AAV9ML79_9SOLN</name>
<proteinExistence type="predicted"/>
<keyword evidence="3" id="KW-1185">Reference proteome</keyword>
<reference evidence="2 3" key="1">
    <citation type="submission" date="2023-10" db="EMBL/GenBank/DDBJ databases">
        <title>Genome-Wide Identification Analysis in wild type Solanum Pinnatisectum Reveals Some Genes Defensing Phytophthora Infestans.</title>
        <authorList>
            <person name="Sun C."/>
        </authorList>
    </citation>
    <scope>NUCLEOTIDE SEQUENCE [LARGE SCALE GENOMIC DNA]</scope>
    <source>
        <strain evidence="2">LQN</strain>
        <tissue evidence="2">Leaf</tissue>
    </source>
</reference>
<sequence>MPKPARLTVRHRTRSPEPLAFSSTSSENGTRKRKIDLINSIAKAKVKSKANLFCHSYLKEREFSVQTLEKYLPQ</sequence>
<evidence type="ECO:0000313" key="2">
    <source>
        <dbReference type="EMBL" id="KAK4738541.1"/>
    </source>
</evidence>
<evidence type="ECO:0000313" key="3">
    <source>
        <dbReference type="Proteomes" id="UP001311915"/>
    </source>
</evidence>
<accession>A0AAV9ML79</accession>
<gene>
    <name evidence="2" type="ORF">R3W88_002238</name>
</gene>
<comment type="caution">
    <text evidence="2">The sequence shown here is derived from an EMBL/GenBank/DDBJ whole genome shotgun (WGS) entry which is preliminary data.</text>
</comment>
<organism evidence="2 3">
    <name type="scientific">Solanum pinnatisectum</name>
    <name type="common">tansyleaf nightshade</name>
    <dbReference type="NCBI Taxonomy" id="50273"/>
    <lineage>
        <taxon>Eukaryota</taxon>
        <taxon>Viridiplantae</taxon>
        <taxon>Streptophyta</taxon>
        <taxon>Embryophyta</taxon>
        <taxon>Tracheophyta</taxon>
        <taxon>Spermatophyta</taxon>
        <taxon>Magnoliopsida</taxon>
        <taxon>eudicotyledons</taxon>
        <taxon>Gunneridae</taxon>
        <taxon>Pentapetalae</taxon>
        <taxon>asterids</taxon>
        <taxon>lamiids</taxon>
        <taxon>Solanales</taxon>
        <taxon>Solanaceae</taxon>
        <taxon>Solanoideae</taxon>
        <taxon>Solaneae</taxon>
        <taxon>Solanum</taxon>
    </lineage>
</organism>